<feature type="region of interest" description="Disordered" evidence="2">
    <location>
        <begin position="232"/>
        <end position="252"/>
    </location>
</feature>
<accession>A0AAX6FGD9</accession>
<evidence type="ECO:0000256" key="2">
    <source>
        <dbReference type="SAM" id="MobiDB-lite"/>
    </source>
</evidence>
<dbReference type="Proteomes" id="UP001140949">
    <property type="component" value="Unassembled WGS sequence"/>
</dbReference>
<evidence type="ECO:0000313" key="3">
    <source>
        <dbReference type="EMBL" id="KAJ6815500.1"/>
    </source>
</evidence>
<organism evidence="3 4">
    <name type="scientific">Iris pallida</name>
    <name type="common">Sweet iris</name>
    <dbReference type="NCBI Taxonomy" id="29817"/>
    <lineage>
        <taxon>Eukaryota</taxon>
        <taxon>Viridiplantae</taxon>
        <taxon>Streptophyta</taxon>
        <taxon>Embryophyta</taxon>
        <taxon>Tracheophyta</taxon>
        <taxon>Spermatophyta</taxon>
        <taxon>Magnoliopsida</taxon>
        <taxon>Liliopsida</taxon>
        <taxon>Asparagales</taxon>
        <taxon>Iridaceae</taxon>
        <taxon>Iridoideae</taxon>
        <taxon>Irideae</taxon>
        <taxon>Iris</taxon>
    </lineage>
</organism>
<proteinExistence type="inferred from homology"/>
<keyword evidence="4" id="KW-1185">Reference proteome</keyword>
<comment type="caution">
    <text evidence="3">The sequence shown here is derived from an EMBL/GenBank/DDBJ whole genome shotgun (WGS) entry which is preliminary data.</text>
</comment>
<dbReference type="Pfam" id="PF04499">
    <property type="entry name" value="SAPS"/>
    <property type="match status" value="1"/>
</dbReference>
<sequence length="512" mass="56412">MAGDLLKLLDVSTAENILPTTYGSLKPPFGKHRLKIVEFISVLLTIGSEAAEKELVQQGAIRHVLDLFSEYPFNNFLHHHVESITRSCLESKSTLLVEHVIQDCDIIGKIMGAEKQPLLLTDCSKPTTTAQGRAPPRIGNIGHMTRIANKLVELGNNNSIIHTYLQKNNEWADWHANVLLKRNAIENVHQWACGRPNALQDRFRDSDEEDFHNRDYDVAALANNLSQVFQYGNYNNVDNPEADASPERDDEDAYFDDESAEVVISSLRLGDDQDSTSLFTNSNWFAYDEGRSNDQTVDSLSSPSTSTDHSEEIIVGEKEGLVSSALSNQEAAERNQILENGSAEEPQELRHASQCNNDEKPPQWVEWRETSDSSEVLESDPPAASLNCELETVKGQQSLDQTSVGTDPEETEGGSPGSRIVDASVPSKSENEKQCIDPSHEPEASGTDVNAKISDNEDSEPETSNTDINTKIPDNEDGKPEPSNTDGNAKIPDNEDGESLVQQKDAAQSETV</sequence>
<comment type="similarity">
    <text evidence="1">Belongs to the SAPS family.</text>
</comment>
<feature type="compositionally biased region" description="Low complexity" evidence="2">
    <location>
        <begin position="298"/>
        <end position="307"/>
    </location>
</feature>
<dbReference type="InterPro" id="IPR007587">
    <property type="entry name" value="SAPS"/>
</dbReference>
<feature type="compositionally biased region" description="Basic and acidic residues" evidence="2">
    <location>
        <begin position="429"/>
        <end position="443"/>
    </location>
</feature>
<evidence type="ECO:0000256" key="1">
    <source>
        <dbReference type="ARBA" id="ARBA00006180"/>
    </source>
</evidence>
<reference evidence="3" key="1">
    <citation type="journal article" date="2023" name="GigaByte">
        <title>Genome assembly of the bearded iris, Iris pallida Lam.</title>
        <authorList>
            <person name="Bruccoleri R.E."/>
            <person name="Oakeley E.J."/>
            <person name="Faust A.M.E."/>
            <person name="Altorfer M."/>
            <person name="Dessus-Babus S."/>
            <person name="Burckhardt D."/>
            <person name="Oertli M."/>
            <person name="Naumann U."/>
            <person name="Petersen F."/>
            <person name="Wong J."/>
        </authorList>
    </citation>
    <scope>NUCLEOTIDE SEQUENCE</scope>
    <source>
        <strain evidence="3">GSM-AAB239-AS_SAM_17_03QT</strain>
    </source>
</reference>
<feature type="compositionally biased region" description="Polar residues" evidence="2">
    <location>
        <begin position="394"/>
        <end position="405"/>
    </location>
</feature>
<feature type="region of interest" description="Disordered" evidence="2">
    <location>
        <begin position="329"/>
        <end position="512"/>
    </location>
</feature>
<name>A0AAX6FGD9_IRIPA</name>
<dbReference type="AlphaFoldDB" id="A0AAX6FGD9"/>
<feature type="compositionally biased region" description="Polar residues" evidence="2">
    <location>
        <begin position="500"/>
        <end position="512"/>
    </location>
</feature>
<dbReference type="EMBL" id="JANAVB010028819">
    <property type="protein sequence ID" value="KAJ6815500.1"/>
    <property type="molecule type" value="Genomic_DNA"/>
</dbReference>
<dbReference type="GO" id="GO:0019888">
    <property type="term" value="F:protein phosphatase regulator activity"/>
    <property type="evidence" value="ECO:0007669"/>
    <property type="project" value="TreeGrafter"/>
</dbReference>
<evidence type="ECO:0000313" key="4">
    <source>
        <dbReference type="Proteomes" id="UP001140949"/>
    </source>
</evidence>
<feature type="region of interest" description="Disordered" evidence="2">
    <location>
        <begin position="290"/>
        <end position="311"/>
    </location>
</feature>
<dbReference type="GO" id="GO:0019903">
    <property type="term" value="F:protein phosphatase binding"/>
    <property type="evidence" value="ECO:0007669"/>
    <property type="project" value="InterPro"/>
</dbReference>
<gene>
    <name evidence="3" type="ORF">M6B38_133370</name>
</gene>
<reference evidence="3" key="2">
    <citation type="submission" date="2023-04" db="EMBL/GenBank/DDBJ databases">
        <authorList>
            <person name="Bruccoleri R.E."/>
            <person name="Oakeley E.J."/>
            <person name="Faust A.-M."/>
            <person name="Dessus-Babus S."/>
            <person name="Altorfer M."/>
            <person name="Burckhardt D."/>
            <person name="Oertli M."/>
            <person name="Naumann U."/>
            <person name="Petersen F."/>
            <person name="Wong J."/>
        </authorList>
    </citation>
    <scope>NUCLEOTIDE SEQUENCE</scope>
    <source>
        <strain evidence="3">GSM-AAB239-AS_SAM_17_03QT</strain>
        <tissue evidence="3">Leaf</tissue>
    </source>
</reference>
<dbReference type="PANTHER" id="PTHR12634:SF37">
    <property type="entry name" value="SIT4 PHOSPHATASE-ASSOCIATED FAMILY PROTEIN"/>
    <property type="match status" value="1"/>
</dbReference>
<dbReference type="PANTHER" id="PTHR12634">
    <property type="entry name" value="SIT4 YEAST -ASSOCIATING PROTEIN-RELATED"/>
    <property type="match status" value="1"/>
</dbReference>
<feature type="compositionally biased region" description="Basic and acidic residues" evidence="2">
    <location>
        <begin position="347"/>
        <end position="371"/>
    </location>
</feature>
<protein>
    <submittedName>
        <fullName evidence="3">Serine/threonine-protein phosphatase 6 regulatory subunit 3-like isoform X1</fullName>
    </submittedName>
</protein>